<dbReference type="STRING" id="671065.MetMK1DRAFT_00016530"/>
<sequence length="166" mass="17911">MVVDSLHHMRKLAVLGLAILVIGAVLVFGVYPYIVNQATEEILTGLKANMTSASLMPGENISFHYVSLGKNVYIFYYNSSQFPLLVEGVPVNASTQGHSAYYVISSGQGTFQVVNNYSQPVTVYYSQYSYYPGDGTLIGALIIAGIPMMVVGVVLAVLGFLNKRGS</sequence>
<evidence type="ECO:0000256" key="1">
    <source>
        <dbReference type="SAM" id="Phobius"/>
    </source>
</evidence>
<reference evidence="2 3" key="1">
    <citation type="submission" date="2012-01" db="EMBL/GenBank/DDBJ databases">
        <title>Improved High-Quality Draft sequence of Metallosphaera yellowstonensis MK1.</title>
        <authorList>
            <consortium name="US DOE Joint Genome Institute"/>
            <person name="Lucas S."/>
            <person name="Han J."/>
            <person name="Cheng J.-F."/>
            <person name="Goodwin L."/>
            <person name="Pitluck S."/>
            <person name="Peters L."/>
            <person name="Teshima H."/>
            <person name="Detter J.C."/>
            <person name="Han C."/>
            <person name="Tapia R."/>
            <person name="Land M."/>
            <person name="Hauser L."/>
            <person name="Kyrpides N."/>
            <person name="Kozubal M."/>
            <person name="Macur R.E."/>
            <person name="Jay Z."/>
            <person name="Inskeep W."/>
            <person name="Woyke T."/>
        </authorList>
    </citation>
    <scope>NUCLEOTIDE SEQUENCE [LARGE SCALE GENOMIC DNA]</scope>
    <source>
        <strain evidence="2 3">MK1</strain>
    </source>
</reference>
<dbReference type="EMBL" id="JH597761">
    <property type="protein sequence ID" value="EHP71149.1"/>
    <property type="molecule type" value="Genomic_DNA"/>
</dbReference>
<dbReference type="AlphaFoldDB" id="H2C153"/>
<evidence type="ECO:0000313" key="3">
    <source>
        <dbReference type="Proteomes" id="UP000003980"/>
    </source>
</evidence>
<accession>H2C153</accession>
<keyword evidence="3" id="KW-1185">Reference proteome</keyword>
<keyword evidence="1" id="KW-1133">Transmembrane helix</keyword>
<dbReference type="eggNOG" id="arCOG07198">
    <property type="taxonomic scope" value="Archaea"/>
</dbReference>
<keyword evidence="1" id="KW-0472">Membrane</keyword>
<keyword evidence="1" id="KW-0812">Transmembrane</keyword>
<feature type="transmembrane region" description="Helical" evidence="1">
    <location>
        <begin position="137"/>
        <end position="161"/>
    </location>
</feature>
<proteinExistence type="predicted"/>
<name>H2C153_9CREN</name>
<gene>
    <name evidence="2" type="ORF">MetMK1DRAFT_00016530</name>
</gene>
<organism evidence="2 3">
    <name type="scientific">Metallosphaera yellowstonensis MK1</name>
    <dbReference type="NCBI Taxonomy" id="671065"/>
    <lineage>
        <taxon>Archaea</taxon>
        <taxon>Thermoproteota</taxon>
        <taxon>Thermoprotei</taxon>
        <taxon>Sulfolobales</taxon>
        <taxon>Sulfolobaceae</taxon>
        <taxon>Metallosphaera</taxon>
    </lineage>
</organism>
<feature type="transmembrane region" description="Helical" evidence="1">
    <location>
        <begin position="12"/>
        <end position="34"/>
    </location>
</feature>
<dbReference type="Proteomes" id="UP000003980">
    <property type="component" value="Unassembled WGS sequence"/>
</dbReference>
<protein>
    <submittedName>
        <fullName evidence="2">Uncharacterized protein</fullName>
    </submittedName>
</protein>
<dbReference type="HOGENOM" id="CLU_1599047_0_0_2"/>
<evidence type="ECO:0000313" key="2">
    <source>
        <dbReference type="EMBL" id="EHP71149.1"/>
    </source>
</evidence>